<evidence type="ECO:0000256" key="1">
    <source>
        <dbReference type="SAM" id="Coils"/>
    </source>
</evidence>
<evidence type="ECO:0000313" key="4">
    <source>
        <dbReference type="Proteomes" id="UP001165121"/>
    </source>
</evidence>
<gene>
    <name evidence="3" type="ORF">Pfra01_000647600</name>
</gene>
<feature type="compositionally biased region" description="Low complexity" evidence="2">
    <location>
        <begin position="413"/>
        <end position="430"/>
    </location>
</feature>
<feature type="compositionally biased region" description="Low complexity" evidence="2">
    <location>
        <begin position="445"/>
        <end position="457"/>
    </location>
</feature>
<accession>A0A9W6X3L2</accession>
<dbReference type="PANTHER" id="PTHR48194:SF1">
    <property type="entry name" value="INTEGRATOR COMPLEX SUBUNIT 10-LIKE PROTEIN"/>
    <property type="match status" value="1"/>
</dbReference>
<feature type="region of interest" description="Disordered" evidence="2">
    <location>
        <begin position="318"/>
        <end position="514"/>
    </location>
</feature>
<evidence type="ECO:0000256" key="2">
    <source>
        <dbReference type="SAM" id="MobiDB-lite"/>
    </source>
</evidence>
<dbReference type="EMBL" id="BSXT01000548">
    <property type="protein sequence ID" value="GMF29827.1"/>
    <property type="molecule type" value="Genomic_DNA"/>
</dbReference>
<organism evidence="3 4">
    <name type="scientific">Phytophthora fragariaefolia</name>
    <dbReference type="NCBI Taxonomy" id="1490495"/>
    <lineage>
        <taxon>Eukaryota</taxon>
        <taxon>Sar</taxon>
        <taxon>Stramenopiles</taxon>
        <taxon>Oomycota</taxon>
        <taxon>Peronosporomycetes</taxon>
        <taxon>Peronosporales</taxon>
        <taxon>Peronosporaceae</taxon>
        <taxon>Phytophthora</taxon>
    </lineage>
</organism>
<feature type="compositionally biased region" description="Low complexity" evidence="2">
    <location>
        <begin position="478"/>
        <end position="491"/>
    </location>
</feature>
<keyword evidence="1" id="KW-0175">Coiled coil</keyword>
<comment type="caution">
    <text evidence="3">The sequence shown here is derived from an EMBL/GenBank/DDBJ whole genome shotgun (WGS) entry which is preliminary data.</text>
</comment>
<keyword evidence="4" id="KW-1185">Reference proteome</keyword>
<dbReference type="Proteomes" id="UP001165121">
    <property type="component" value="Unassembled WGS sequence"/>
</dbReference>
<feature type="region of interest" description="Disordered" evidence="2">
    <location>
        <begin position="1"/>
        <end position="56"/>
    </location>
</feature>
<sequence>MDRAESNVPQQSNAPQEAAPPVPDVSDTTQAHAVGPDQSPVFVPLLEGTPGSPLPDPLPQSFKSYDRLLSSYFGLRRSVVEPQRDLDDSARLASPFVQFVQQKFSIQANKLQLSQQECAELRNALQERLDNACELADLRDHLAYRERVHADAVASFEQTIDDLNRRLAVVLAAATANALGASVTDPQLQARLDAAIANQADTARDLDDAQESIKALEASQTALENSNRNVRQQITNLRSRVAQTEADAAAVLTRVLDERDRFQALLDKSDQEVQDHLTALRQARDDRGRALADIVQARKYHSITTVSPLILHRDFRRSVPLHPNSPPMSRSPSGGARHQPGPQSQPRSPPNRTPTKHGSSSKKRRQRYSSSRPPSPRSCPSRKRRPLRRQSTGSADSSDDDDVNHLHAGLAQSHSSTRRSLSSGRSSQGSSGMGTQATPIHVDTSDSGGSSLNSASRGGLGQRRAQADHDGTSGGGRSTADASAGGRSSGNDGDDGSAGFGRSDSFLSDRDRRQLTPTKIPRERWIPGYHGSVNFSVADVDPWPVHHVRQLSVRYLTVSKLFHDWCRPPFWLFPQRVPVPSPGTWYPELITETNIVALYTIRPWTVLQRVISPRSSGLIHRVRAALRRL</sequence>
<dbReference type="PANTHER" id="PTHR48194">
    <property type="entry name" value="FINGER PROTEIN, PUTATIVE-RELATED"/>
    <property type="match status" value="1"/>
</dbReference>
<evidence type="ECO:0000313" key="3">
    <source>
        <dbReference type="EMBL" id="GMF29827.1"/>
    </source>
</evidence>
<protein>
    <submittedName>
        <fullName evidence="3">Unnamed protein product</fullName>
    </submittedName>
</protein>
<name>A0A9W6X3L2_9STRA</name>
<reference evidence="3" key="1">
    <citation type="submission" date="2023-04" db="EMBL/GenBank/DDBJ databases">
        <title>Phytophthora fragariaefolia NBRC 109709.</title>
        <authorList>
            <person name="Ichikawa N."/>
            <person name="Sato H."/>
            <person name="Tonouchi N."/>
        </authorList>
    </citation>
    <scope>NUCLEOTIDE SEQUENCE</scope>
    <source>
        <strain evidence="3">NBRC 109709</strain>
    </source>
</reference>
<dbReference type="InterPro" id="IPR053129">
    <property type="entry name" value="Integrator_complex_assoc"/>
</dbReference>
<proteinExistence type="predicted"/>
<dbReference type="AlphaFoldDB" id="A0A9W6X3L2"/>
<feature type="coiled-coil region" evidence="1">
    <location>
        <begin position="199"/>
        <end position="286"/>
    </location>
</feature>